<evidence type="ECO:0000313" key="4">
    <source>
        <dbReference type="Proteomes" id="UP000706525"/>
    </source>
</evidence>
<dbReference type="Pfam" id="PF01593">
    <property type="entry name" value="Amino_oxidase"/>
    <property type="match status" value="1"/>
</dbReference>
<dbReference type="EMBL" id="CAJZAG010000002">
    <property type="protein sequence ID" value="CAG9165890.1"/>
    <property type="molecule type" value="Genomic_DNA"/>
</dbReference>
<reference evidence="3 4" key="1">
    <citation type="submission" date="2021-08" db="EMBL/GenBank/DDBJ databases">
        <authorList>
            <person name="Peeters C."/>
        </authorList>
    </citation>
    <scope>NUCLEOTIDE SEQUENCE [LARGE SCALE GENOMIC DNA]</scope>
    <source>
        <strain evidence="3 4">LMG 32289</strain>
    </source>
</reference>
<dbReference type="SUPFAM" id="SSF51905">
    <property type="entry name" value="FAD/NAD(P)-binding domain"/>
    <property type="match status" value="1"/>
</dbReference>
<organism evidence="3 4">
    <name type="scientific">Cupriavidus pampae</name>
    <dbReference type="NCBI Taxonomy" id="659251"/>
    <lineage>
        <taxon>Bacteria</taxon>
        <taxon>Pseudomonadati</taxon>
        <taxon>Pseudomonadota</taxon>
        <taxon>Betaproteobacteria</taxon>
        <taxon>Burkholderiales</taxon>
        <taxon>Burkholderiaceae</taxon>
        <taxon>Cupriavidus</taxon>
    </lineage>
</organism>
<keyword evidence="4" id="KW-1185">Reference proteome</keyword>
<name>A0ABM8WEY5_9BURK</name>
<comment type="caution">
    <text evidence="3">The sequence shown here is derived from an EMBL/GenBank/DDBJ whole genome shotgun (WGS) entry which is preliminary data.</text>
</comment>
<sequence>MIRRRVDIVGGGLAGLLAAIELARQNVEVAVWEAAGEFGGRARTRNVDGFLFNRGPHALYCQGALKRELDRLGIRYSGGRSLTGPRKAMAGGKLHDLPTAFGSIMKTSLLGIREKFDYALVVKSVMDGAVGVGSFADWLDAGRLTPMVRATVEAVARLSSYVNAPDTVSANALLDQIRLASGGTMYLDGGWITLVNGLVETARDMGVTLRERAAVKEVGYADERLEIAFGDGERRFTDAVILAVGPREAAMLVPEILALQDEAREACAARANTLDLGLSRMPQGASDFALGIDTPYYLSVHSGSAKLAPQGGALVHIARYLKIDEEPSANAVEELEAVADLVMPGWRELEVTRQKLRGMVVSNALPRFDRPRADVKVPGAAGLFVAGDWVGSEGMIADAAAASAIKAAQEAARWLFR</sequence>
<dbReference type="InterPro" id="IPR002937">
    <property type="entry name" value="Amino_oxidase"/>
</dbReference>
<dbReference type="Proteomes" id="UP000706525">
    <property type="component" value="Unassembled WGS sequence"/>
</dbReference>
<dbReference type="InterPro" id="IPR036188">
    <property type="entry name" value="FAD/NAD-bd_sf"/>
</dbReference>
<dbReference type="Gene3D" id="3.90.660.50">
    <property type="match status" value="1"/>
</dbReference>
<feature type="domain" description="Amine oxidase" evidence="2">
    <location>
        <begin position="13"/>
        <end position="410"/>
    </location>
</feature>
<dbReference type="PANTHER" id="PTHR43734">
    <property type="entry name" value="PHYTOENE DESATURASE"/>
    <property type="match status" value="1"/>
</dbReference>
<dbReference type="Gene3D" id="3.50.50.60">
    <property type="entry name" value="FAD/NAD(P)-binding domain"/>
    <property type="match status" value="1"/>
</dbReference>
<dbReference type="PANTHER" id="PTHR43734:SF1">
    <property type="entry name" value="PHYTOENE DESATURASE"/>
    <property type="match status" value="1"/>
</dbReference>
<protein>
    <recommendedName>
        <fullName evidence="2">Amine oxidase domain-containing protein</fullName>
    </recommendedName>
</protein>
<gene>
    <name evidence="3" type="ORF">LMG32289_00873</name>
</gene>
<evidence type="ECO:0000259" key="2">
    <source>
        <dbReference type="Pfam" id="PF01593"/>
    </source>
</evidence>
<dbReference type="RefSeq" id="WP_223982449.1">
    <property type="nucleotide sequence ID" value="NZ_CAJZAG010000002.1"/>
</dbReference>
<accession>A0ABM8WEY5</accession>
<proteinExistence type="inferred from homology"/>
<evidence type="ECO:0000256" key="1">
    <source>
        <dbReference type="ARBA" id="ARBA00006046"/>
    </source>
</evidence>
<evidence type="ECO:0000313" key="3">
    <source>
        <dbReference type="EMBL" id="CAG9165890.1"/>
    </source>
</evidence>
<comment type="similarity">
    <text evidence="1">Belongs to the carotenoid/retinoid oxidoreductase family.</text>
</comment>